<organism evidence="2 3">
    <name type="scientific">Lactuca sativa</name>
    <name type="common">Garden lettuce</name>
    <dbReference type="NCBI Taxonomy" id="4236"/>
    <lineage>
        <taxon>Eukaryota</taxon>
        <taxon>Viridiplantae</taxon>
        <taxon>Streptophyta</taxon>
        <taxon>Embryophyta</taxon>
        <taxon>Tracheophyta</taxon>
        <taxon>Spermatophyta</taxon>
        <taxon>Magnoliopsida</taxon>
        <taxon>eudicotyledons</taxon>
        <taxon>Gunneridae</taxon>
        <taxon>Pentapetalae</taxon>
        <taxon>asterids</taxon>
        <taxon>campanulids</taxon>
        <taxon>Asterales</taxon>
        <taxon>Asteraceae</taxon>
        <taxon>Cichorioideae</taxon>
        <taxon>Cichorieae</taxon>
        <taxon>Lactucinae</taxon>
        <taxon>Lactuca</taxon>
    </lineage>
</organism>
<comment type="caution">
    <text evidence="2">The sequence shown here is derived from an EMBL/GenBank/DDBJ whole genome shotgun (WGS) entry which is preliminary data.</text>
</comment>
<evidence type="ECO:0000313" key="3">
    <source>
        <dbReference type="Proteomes" id="UP000235145"/>
    </source>
</evidence>
<dbReference type="PANTHER" id="PTHR11439">
    <property type="entry name" value="GAG-POL-RELATED RETROTRANSPOSON"/>
    <property type="match status" value="1"/>
</dbReference>
<dbReference type="Proteomes" id="UP000235145">
    <property type="component" value="Unassembled WGS sequence"/>
</dbReference>
<sequence>MHLADKPKNTPIKPRSSLNADMGEDCHDQPSIYRRLTGRMLYLSITRPDISFVVQKLSQFMSNPKVVHFNYACHLLRYLNQSPGQDPEKCRDSRRLVTGFCIFLGDSLASWKSKKKPTAMSITTSEFVWSRQLLKDFNIYIKAPTLLLCDNDAALQIATNLTFHERAIYIQIDCHFVLEKVVDKTIKLLPIRSSLQLADKFTKPLPSTKLQPFVIKMGRKNVSILRGNITESYCNLEIKDISVS</sequence>
<dbReference type="PANTHER" id="PTHR11439:SF489">
    <property type="entry name" value="RNA-DIRECTED DNA POLYMERASE"/>
    <property type="match status" value="1"/>
</dbReference>
<dbReference type="SUPFAM" id="SSF56672">
    <property type="entry name" value="DNA/RNA polymerases"/>
    <property type="match status" value="1"/>
</dbReference>
<gene>
    <name evidence="2" type="ORF">LSAT_V11C800427980</name>
</gene>
<name>A0A9R1UUS3_LACSA</name>
<evidence type="ECO:0008006" key="4">
    <source>
        <dbReference type="Google" id="ProtNLM"/>
    </source>
</evidence>
<feature type="region of interest" description="Disordered" evidence="1">
    <location>
        <begin position="1"/>
        <end position="25"/>
    </location>
</feature>
<dbReference type="CDD" id="cd09272">
    <property type="entry name" value="RNase_HI_RT_Ty1"/>
    <property type="match status" value="1"/>
</dbReference>
<accession>A0A9R1UUS3</accession>
<protein>
    <recommendedName>
        <fullName evidence="4">Reverse transcriptase Ty1/copia-type domain-containing protein</fullName>
    </recommendedName>
</protein>
<dbReference type="InterPro" id="IPR043502">
    <property type="entry name" value="DNA/RNA_pol_sf"/>
</dbReference>
<dbReference type="EMBL" id="NBSK02000008">
    <property type="protein sequence ID" value="KAJ0193963.1"/>
    <property type="molecule type" value="Genomic_DNA"/>
</dbReference>
<reference evidence="2 3" key="1">
    <citation type="journal article" date="2017" name="Nat. Commun.">
        <title>Genome assembly with in vitro proximity ligation data and whole-genome triplication in lettuce.</title>
        <authorList>
            <person name="Reyes-Chin-Wo S."/>
            <person name="Wang Z."/>
            <person name="Yang X."/>
            <person name="Kozik A."/>
            <person name="Arikit S."/>
            <person name="Song C."/>
            <person name="Xia L."/>
            <person name="Froenicke L."/>
            <person name="Lavelle D.O."/>
            <person name="Truco M.J."/>
            <person name="Xia R."/>
            <person name="Zhu S."/>
            <person name="Xu C."/>
            <person name="Xu H."/>
            <person name="Xu X."/>
            <person name="Cox K."/>
            <person name="Korf I."/>
            <person name="Meyers B.C."/>
            <person name="Michelmore R.W."/>
        </authorList>
    </citation>
    <scope>NUCLEOTIDE SEQUENCE [LARGE SCALE GENOMIC DNA]</scope>
    <source>
        <strain evidence="3">cv. Salinas</strain>
        <tissue evidence="2">Seedlings</tissue>
    </source>
</reference>
<keyword evidence="3" id="KW-1185">Reference proteome</keyword>
<dbReference type="AlphaFoldDB" id="A0A9R1UUS3"/>
<evidence type="ECO:0000313" key="2">
    <source>
        <dbReference type="EMBL" id="KAJ0193963.1"/>
    </source>
</evidence>
<evidence type="ECO:0000256" key="1">
    <source>
        <dbReference type="SAM" id="MobiDB-lite"/>
    </source>
</evidence>
<proteinExistence type="predicted"/>